<feature type="region of interest" description="Disordered" evidence="1">
    <location>
        <begin position="101"/>
        <end position="124"/>
    </location>
</feature>
<reference evidence="3" key="1">
    <citation type="journal article" date="2014" name="Science">
        <title>Ancient hybridizations among the ancestral genomes of bread wheat.</title>
        <authorList>
            <consortium name="International Wheat Genome Sequencing Consortium,"/>
            <person name="Marcussen T."/>
            <person name="Sandve S.R."/>
            <person name="Heier L."/>
            <person name="Spannagl M."/>
            <person name="Pfeifer M."/>
            <person name="Jakobsen K.S."/>
            <person name="Wulff B.B."/>
            <person name="Steuernagel B."/>
            <person name="Mayer K.F."/>
            <person name="Olsen O.A."/>
        </authorList>
    </citation>
    <scope>NUCLEOTIDE SEQUENCE [LARGE SCALE GENOMIC DNA]</scope>
    <source>
        <strain evidence="3">cv. AL8/78</strain>
    </source>
</reference>
<evidence type="ECO:0000313" key="3">
    <source>
        <dbReference type="Proteomes" id="UP000015105"/>
    </source>
</evidence>
<dbReference type="PANTHER" id="PTHR45093:SF3">
    <property type="entry name" value="OS01G0177100 PROTEIN"/>
    <property type="match status" value="1"/>
</dbReference>
<dbReference type="Gramene" id="AET3Gv20270400.11">
    <property type="protein sequence ID" value="AET3Gv20270400.11"/>
    <property type="gene ID" value="AET3Gv20270400"/>
</dbReference>
<feature type="region of interest" description="Disordered" evidence="1">
    <location>
        <begin position="1"/>
        <end position="23"/>
    </location>
</feature>
<dbReference type="EnsemblPlants" id="AET3Gv20270400.11">
    <property type="protein sequence ID" value="AET3Gv20270400.11"/>
    <property type="gene ID" value="AET3Gv20270400"/>
</dbReference>
<reference evidence="2" key="4">
    <citation type="submission" date="2019-03" db="UniProtKB">
        <authorList>
            <consortium name="EnsemblPlants"/>
        </authorList>
    </citation>
    <scope>IDENTIFICATION</scope>
</reference>
<keyword evidence="3" id="KW-1185">Reference proteome</keyword>
<reference evidence="2" key="3">
    <citation type="journal article" date="2017" name="Nature">
        <title>Genome sequence of the progenitor of the wheat D genome Aegilops tauschii.</title>
        <authorList>
            <person name="Luo M.C."/>
            <person name="Gu Y.Q."/>
            <person name="Puiu D."/>
            <person name="Wang H."/>
            <person name="Twardziok S.O."/>
            <person name="Deal K.R."/>
            <person name="Huo N."/>
            <person name="Zhu T."/>
            <person name="Wang L."/>
            <person name="Wang Y."/>
            <person name="McGuire P.E."/>
            <person name="Liu S."/>
            <person name="Long H."/>
            <person name="Ramasamy R.K."/>
            <person name="Rodriguez J.C."/>
            <person name="Van S.L."/>
            <person name="Yuan L."/>
            <person name="Wang Z."/>
            <person name="Xia Z."/>
            <person name="Xiao L."/>
            <person name="Anderson O.D."/>
            <person name="Ouyang S."/>
            <person name="Liang Y."/>
            <person name="Zimin A.V."/>
            <person name="Pertea G."/>
            <person name="Qi P."/>
            <person name="Bennetzen J.L."/>
            <person name="Dai X."/>
            <person name="Dawson M.W."/>
            <person name="Muller H.G."/>
            <person name="Kugler K."/>
            <person name="Rivarola-Duarte L."/>
            <person name="Spannagl M."/>
            <person name="Mayer K.F.X."/>
            <person name="Lu F.H."/>
            <person name="Bevan M.W."/>
            <person name="Leroy P."/>
            <person name="Li P."/>
            <person name="You F.M."/>
            <person name="Sun Q."/>
            <person name="Liu Z."/>
            <person name="Lyons E."/>
            <person name="Wicker T."/>
            <person name="Salzberg S.L."/>
            <person name="Devos K.M."/>
            <person name="Dvorak J."/>
        </authorList>
    </citation>
    <scope>NUCLEOTIDE SEQUENCE [LARGE SCALE GENOMIC DNA]</scope>
    <source>
        <strain evidence="2">cv. AL8/78</strain>
    </source>
</reference>
<evidence type="ECO:0000256" key="1">
    <source>
        <dbReference type="SAM" id="MobiDB-lite"/>
    </source>
</evidence>
<dbReference type="GO" id="GO:0005634">
    <property type="term" value="C:nucleus"/>
    <property type="evidence" value="ECO:0007669"/>
    <property type="project" value="TreeGrafter"/>
</dbReference>
<feature type="compositionally biased region" description="Polar residues" evidence="1">
    <location>
        <begin position="101"/>
        <end position="115"/>
    </location>
</feature>
<name>A0A453EA36_AEGTS</name>
<dbReference type="AlphaFoldDB" id="A0A453EA36"/>
<sequence>SSYLPTSPQNGSVSADPPTQLNTVTTSSLSAKAYEERMKISAQRDTLDEASVKQRFNENAGQLLESNPASLLKSAALSAQASGANISRISWWSVRYFATSSGQEPTTAGINTGNQGRFKCHSKS</sequence>
<dbReference type="PANTHER" id="PTHR45093">
    <property type="entry name" value="TRANSCRIPTION ACTIVATOR MSS11"/>
    <property type="match status" value="1"/>
</dbReference>
<reference evidence="3" key="2">
    <citation type="journal article" date="2017" name="Nat. Plants">
        <title>The Aegilops tauschii genome reveals multiple impacts of transposons.</title>
        <authorList>
            <person name="Zhao G."/>
            <person name="Zou C."/>
            <person name="Li K."/>
            <person name="Wang K."/>
            <person name="Li T."/>
            <person name="Gao L."/>
            <person name="Zhang X."/>
            <person name="Wang H."/>
            <person name="Yang Z."/>
            <person name="Liu X."/>
            <person name="Jiang W."/>
            <person name="Mao L."/>
            <person name="Kong X."/>
            <person name="Jiao Y."/>
            <person name="Jia J."/>
        </authorList>
    </citation>
    <scope>NUCLEOTIDE SEQUENCE [LARGE SCALE GENOMIC DNA]</scope>
    <source>
        <strain evidence="3">cv. AL8/78</strain>
    </source>
</reference>
<reference evidence="2" key="5">
    <citation type="journal article" date="2021" name="G3 (Bethesda)">
        <title>Aegilops tauschii genome assembly Aet v5.0 features greater sequence contiguity and improved annotation.</title>
        <authorList>
            <person name="Wang L."/>
            <person name="Zhu T."/>
            <person name="Rodriguez J.C."/>
            <person name="Deal K.R."/>
            <person name="Dubcovsky J."/>
            <person name="McGuire P.E."/>
            <person name="Lux T."/>
            <person name="Spannagl M."/>
            <person name="Mayer K.F.X."/>
            <person name="Baldrich P."/>
            <person name="Meyers B.C."/>
            <person name="Huo N."/>
            <person name="Gu Y.Q."/>
            <person name="Zhou H."/>
            <person name="Devos K.M."/>
            <person name="Bennetzen J.L."/>
            <person name="Unver T."/>
            <person name="Budak H."/>
            <person name="Gulick P.J."/>
            <person name="Galiba G."/>
            <person name="Kalapos B."/>
            <person name="Nelson D.R."/>
            <person name="Li P."/>
            <person name="You F.M."/>
            <person name="Luo M.C."/>
            <person name="Dvorak J."/>
        </authorList>
    </citation>
    <scope>NUCLEOTIDE SEQUENCE [LARGE SCALE GENOMIC DNA]</scope>
    <source>
        <strain evidence="2">cv. AL8/78</strain>
    </source>
</reference>
<protein>
    <submittedName>
        <fullName evidence="2">Uncharacterized protein</fullName>
    </submittedName>
</protein>
<proteinExistence type="predicted"/>
<evidence type="ECO:0000313" key="2">
    <source>
        <dbReference type="EnsemblPlants" id="AET3Gv20270400.11"/>
    </source>
</evidence>
<accession>A0A453EA36</accession>
<dbReference type="Proteomes" id="UP000015105">
    <property type="component" value="Chromosome 3D"/>
</dbReference>
<organism evidence="2 3">
    <name type="scientific">Aegilops tauschii subsp. strangulata</name>
    <name type="common">Goatgrass</name>
    <dbReference type="NCBI Taxonomy" id="200361"/>
    <lineage>
        <taxon>Eukaryota</taxon>
        <taxon>Viridiplantae</taxon>
        <taxon>Streptophyta</taxon>
        <taxon>Embryophyta</taxon>
        <taxon>Tracheophyta</taxon>
        <taxon>Spermatophyta</taxon>
        <taxon>Magnoliopsida</taxon>
        <taxon>Liliopsida</taxon>
        <taxon>Poales</taxon>
        <taxon>Poaceae</taxon>
        <taxon>BOP clade</taxon>
        <taxon>Pooideae</taxon>
        <taxon>Triticodae</taxon>
        <taxon>Triticeae</taxon>
        <taxon>Triticinae</taxon>
        <taxon>Aegilops</taxon>
    </lineage>
</organism>